<sequence>MVNNQYEGWYAYMGYGQNKGLEKSWKTVVWGCLNNRKDKGREGSQDIEEKLKRLNTTIWNFTRIPSHANGRHKRGGYNDHHTASDGSDEKRIHVHYDTCDQLKKPWWKKLKEALKGKTETQLLVNRSAVTNTQDPLTPPPEEKGNTMLTAAEEGVPIPPPSPEDPTGGPTTEEEGGNGTVHMTQSDGLRNNSTNSTEHHRIRHPGQGGKLQCTFPVSQDQLPHNPTTLAFHCFFPNLEHTRNEIKPPHK</sequence>
<feature type="region of interest" description="Disordered" evidence="1">
    <location>
        <begin position="67"/>
        <end position="87"/>
    </location>
</feature>
<reference evidence="3" key="1">
    <citation type="submission" date="2011-07" db="EMBL/GenBank/DDBJ databases">
        <title>Divergent evolution of antigenic variation in African trypanosomes.</title>
        <authorList>
            <person name="Jackson A.P."/>
            <person name="Berry A."/>
            <person name="Allison H.C."/>
            <person name="Burton P."/>
            <person name="Anderson J."/>
            <person name="Aslett M."/>
            <person name="Brown R."/>
            <person name="Corton N."/>
            <person name="Harris D."/>
            <person name="Hauser H."/>
            <person name="Gamble J."/>
            <person name="Gilderthorp R."/>
            <person name="McQuillan J."/>
            <person name="Quail M.A."/>
            <person name="Sanders M."/>
            <person name="Van Tonder A."/>
            <person name="Ginger M.L."/>
            <person name="Donelson J.E."/>
            <person name="Field M.C."/>
            <person name="Barry J.D."/>
            <person name="Berriman M."/>
            <person name="Hertz-Fowler C."/>
        </authorList>
    </citation>
    <scope>NUCLEOTIDE SEQUENCE [LARGE SCALE GENOMIC DNA]</scope>
    <source>
        <strain evidence="3">IL3000</strain>
    </source>
</reference>
<evidence type="ECO:0000313" key="2">
    <source>
        <dbReference type="EMBL" id="CCD11732.1"/>
    </source>
</evidence>
<comment type="caution">
    <text evidence="2">The sequence shown here is derived from an EMBL/GenBank/DDBJ whole genome shotgun (WGS) entry which is preliminary data.</text>
</comment>
<keyword evidence="3" id="KW-1185">Reference proteome</keyword>
<feature type="compositionally biased region" description="Basic and acidic residues" evidence="1">
    <location>
        <begin position="76"/>
        <end position="87"/>
    </location>
</feature>
<reference evidence="2 3" key="2">
    <citation type="journal article" date="2012" name="Proc. Natl. Acad. Sci. U.S.A.">
        <title>Antigenic diversity is generated by distinct evolutionary mechanisms in African trypanosome species.</title>
        <authorList>
            <person name="Jackson A.P."/>
            <person name="Berry A."/>
            <person name="Aslett M."/>
            <person name="Allison H.C."/>
            <person name="Burton P."/>
            <person name="Vavrova-Anderson J."/>
            <person name="Brown R."/>
            <person name="Browne H."/>
            <person name="Corton N."/>
            <person name="Hauser H."/>
            <person name="Gamble J."/>
            <person name="Gilderthorp R."/>
            <person name="Marcello L."/>
            <person name="McQuillan J."/>
            <person name="Otto T.D."/>
            <person name="Quail M.A."/>
            <person name="Sanders M.J."/>
            <person name="van Tonder A."/>
            <person name="Ginger M.L."/>
            <person name="Field M.C."/>
            <person name="Barry J.D."/>
            <person name="Hertz-Fowler C."/>
            <person name="Berriman M."/>
        </authorList>
    </citation>
    <scope>NUCLEOTIDE SEQUENCE [LARGE SCALE GENOMIC DNA]</scope>
    <source>
        <strain evidence="2 3">IL3000</strain>
    </source>
</reference>
<protein>
    <submittedName>
        <fullName evidence="2">WGS project CAEQ00000000 data, annotated contig 1070</fullName>
    </submittedName>
</protein>
<dbReference type="VEuPathDB" id="TriTrypDB:TcIL3000_0_26850"/>
<feature type="region of interest" description="Disordered" evidence="1">
    <location>
        <begin position="125"/>
        <end position="208"/>
    </location>
</feature>
<proteinExistence type="predicted"/>
<accession>F9W3L1</accession>
<feature type="compositionally biased region" description="Polar residues" evidence="1">
    <location>
        <begin position="180"/>
        <end position="195"/>
    </location>
</feature>
<gene>
    <name evidence="2" type="ORF">TCIL3000_0_26850</name>
</gene>
<evidence type="ECO:0000313" key="3">
    <source>
        <dbReference type="Proteomes" id="UP000000702"/>
    </source>
</evidence>
<feature type="compositionally biased region" description="Polar residues" evidence="1">
    <location>
        <begin position="125"/>
        <end position="135"/>
    </location>
</feature>
<evidence type="ECO:0000256" key="1">
    <source>
        <dbReference type="SAM" id="MobiDB-lite"/>
    </source>
</evidence>
<dbReference type="Proteomes" id="UP000000702">
    <property type="component" value="Unassembled WGS sequence"/>
</dbReference>
<dbReference type="AlphaFoldDB" id="F9W3L1"/>
<name>F9W3L1_TRYCI</name>
<organism evidence="2 3">
    <name type="scientific">Trypanosoma congolense (strain IL3000)</name>
    <dbReference type="NCBI Taxonomy" id="1068625"/>
    <lineage>
        <taxon>Eukaryota</taxon>
        <taxon>Discoba</taxon>
        <taxon>Euglenozoa</taxon>
        <taxon>Kinetoplastea</taxon>
        <taxon>Metakinetoplastina</taxon>
        <taxon>Trypanosomatida</taxon>
        <taxon>Trypanosomatidae</taxon>
        <taxon>Trypanosoma</taxon>
        <taxon>Nannomonas</taxon>
    </lineage>
</organism>
<dbReference type="EMBL" id="CAEQ01000430">
    <property type="protein sequence ID" value="CCD11732.1"/>
    <property type="molecule type" value="Genomic_DNA"/>
</dbReference>